<name>A0A1Y1HS57_KLENI</name>
<feature type="compositionally biased region" description="Basic and acidic residues" evidence="1">
    <location>
        <begin position="85"/>
        <end position="103"/>
    </location>
</feature>
<protein>
    <submittedName>
        <fullName evidence="2">Uncharacterized protein</fullName>
    </submittedName>
</protein>
<feature type="compositionally biased region" description="Basic and acidic residues" evidence="1">
    <location>
        <begin position="113"/>
        <end position="132"/>
    </location>
</feature>
<keyword evidence="3" id="KW-1185">Reference proteome</keyword>
<organism evidence="2 3">
    <name type="scientific">Klebsormidium nitens</name>
    <name type="common">Green alga</name>
    <name type="synonym">Ulothrix nitens</name>
    <dbReference type="NCBI Taxonomy" id="105231"/>
    <lineage>
        <taxon>Eukaryota</taxon>
        <taxon>Viridiplantae</taxon>
        <taxon>Streptophyta</taxon>
        <taxon>Klebsormidiophyceae</taxon>
        <taxon>Klebsormidiales</taxon>
        <taxon>Klebsormidiaceae</taxon>
        <taxon>Klebsormidium</taxon>
    </lineage>
</organism>
<feature type="compositionally biased region" description="Basic and acidic residues" evidence="1">
    <location>
        <begin position="34"/>
        <end position="78"/>
    </location>
</feature>
<reference evidence="2 3" key="1">
    <citation type="journal article" date="2014" name="Nat. Commun.">
        <title>Klebsormidium flaccidum genome reveals primary factors for plant terrestrial adaptation.</title>
        <authorList>
            <person name="Hori K."/>
            <person name="Maruyama F."/>
            <person name="Fujisawa T."/>
            <person name="Togashi T."/>
            <person name="Yamamoto N."/>
            <person name="Seo M."/>
            <person name="Sato S."/>
            <person name="Yamada T."/>
            <person name="Mori H."/>
            <person name="Tajima N."/>
            <person name="Moriyama T."/>
            <person name="Ikeuchi M."/>
            <person name="Watanabe M."/>
            <person name="Wada H."/>
            <person name="Kobayashi K."/>
            <person name="Saito M."/>
            <person name="Masuda T."/>
            <person name="Sasaki-Sekimoto Y."/>
            <person name="Mashiguchi K."/>
            <person name="Awai K."/>
            <person name="Shimojima M."/>
            <person name="Masuda S."/>
            <person name="Iwai M."/>
            <person name="Nobusawa T."/>
            <person name="Narise T."/>
            <person name="Kondo S."/>
            <person name="Saito H."/>
            <person name="Sato R."/>
            <person name="Murakawa M."/>
            <person name="Ihara Y."/>
            <person name="Oshima-Yamada Y."/>
            <person name="Ohtaka K."/>
            <person name="Satoh M."/>
            <person name="Sonobe K."/>
            <person name="Ishii M."/>
            <person name="Ohtani R."/>
            <person name="Kanamori-Sato M."/>
            <person name="Honoki R."/>
            <person name="Miyazaki D."/>
            <person name="Mochizuki H."/>
            <person name="Umetsu J."/>
            <person name="Higashi K."/>
            <person name="Shibata D."/>
            <person name="Kamiya Y."/>
            <person name="Sato N."/>
            <person name="Nakamura Y."/>
            <person name="Tabata S."/>
            <person name="Ida S."/>
            <person name="Kurokawa K."/>
            <person name="Ohta H."/>
        </authorList>
    </citation>
    <scope>NUCLEOTIDE SEQUENCE [LARGE SCALE GENOMIC DNA]</scope>
    <source>
        <strain evidence="2 3">NIES-2285</strain>
    </source>
</reference>
<evidence type="ECO:0000256" key="1">
    <source>
        <dbReference type="SAM" id="MobiDB-lite"/>
    </source>
</evidence>
<dbReference type="Proteomes" id="UP000054558">
    <property type="component" value="Unassembled WGS sequence"/>
</dbReference>
<evidence type="ECO:0000313" key="3">
    <source>
        <dbReference type="Proteomes" id="UP000054558"/>
    </source>
</evidence>
<gene>
    <name evidence="2" type="ORF">KFL_000810060</name>
</gene>
<dbReference type="AlphaFoldDB" id="A0A1Y1HS57"/>
<feature type="region of interest" description="Disordered" evidence="1">
    <location>
        <begin position="18"/>
        <end position="137"/>
    </location>
</feature>
<evidence type="ECO:0000313" key="2">
    <source>
        <dbReference type="EMBL" id="GAQ81465.1"/>
    </source>
</evidence>
<proteinExistence type="predicted"/>
<accession>A0A1Y1HS57</accession>
<sequence length="210" mass="23940">MIQRALLLRIAQRFVAPPIEGALNRGPRAYSPSESRDVMEKGKKVEEKEEKEKMEHETKRALEETRGEQAEIDQKAERWVQQGKRKAEDRERNEQTEQIDSQKEMGGNQSEPLKAEDEQSKAKLEQAVRRASDPNLTDDLVTEMPIGYNAEFELDAGVPLVSADEIRESSPVPEHVVTAVLCPHGYADPEDCPICREEIKEELREVLQHL</sequence>
<dbReference type="EMBL" id="DF237030">
    <property type="protein sequence ID" value="GAQ81465.1"/>
    <property type="molecule type" value="Genomic_DNA"/>
</dbReference>